<gene>
    <name evidence="2" type="ORF">E6C64_07160</name>
</gene>
<evidence type="ECO:0000313" key="2">
    <source>
        <dbReference type="EMBL" id="THG31821.1"/>
    </source>
</evidence>
<keyword evidence="1" id="KW-0472">Membrane</keyword>
<dbReference type="AlphaFoldDB" id="A0A4S4FNJ9"/>
<evidence type="ECO:0000256" key="1">
    <source>
        <dbReference type="SAM" id="Phobius"/>
    </source>
</evidence>
<dbReference type="Proteomes" id="UP000309133">
    <property type="component" value="Unassembled WGS sequence"/>
</dbReference>
<dbReference type="EMBL" id="SSSM01000003">
    <property type="protein sequence ID" value="THG31821.1"/>
    <property type="molecule type" value="Genomic_DNA"/>
</dbReference>
<dbReference type="OrthoDB" id="4981704at2"/>
<organism evidence="2 3">
    <name type="scientific">Naasia lichenicola</name>
    <dbReference type="NCBI Taxonomy" id="2565933"/>
    <lineage>
        <taxon>Bacteria</taxon>
        <taxon>Bacillati</taxon>
        <taxon>Actinomycetota</taxon>
        <taxon>Actinomycetes</taxon>
        <taxon>Micrococcales</taxon>
        <taxon>Microbacteriaceae</taxon>
        <taxon>Naasia</taxon>
    </lineage>
</organism>
<keyword evidence="1" id="KW-1133">Transmembrane helix</keyword>
<keyword evidence="1" id="KW-0812">Transmembrane</keyword>
<proteinExistence type="predicted"/>
<name>A0A4S4FNJ9_9MICO</name>
<comment type="caution">
    <text evidence="2">The sequence shown here is derived from an EMBL/GenBank/DDBJ whole genome shotgun (WGS) entry which is preliminary data.</text>
</comment>
<evidence type="ECO:0000313" key="3">
    <source>
        <dbReference type="Proteomes" id="UP000309133"/>
    </source>
</evidence>
<sequence>MSARRRGAQGSVVVLIVFAVLFAAETLGWVAAVLRNPFGPDGLAAEVLYFLGEAFAVLAPAAWFLATVWLARTPQSRDIVLIVGLVLLVPWPFVIGAV</sequence>
<keyword evidence="3" id="KW-1185">Reference proteome</keyword>
<feature type="transmembrane region" description="Helical" evidence="1">
    <location>
        <begin position="12"/>
        <end position="35"/>
    </location>
</feature>
<accession>A0A4S4FNJ9</accession>
<protein>
    <submittedName>
        <fullName evidence="2">Uncharacterized protein</fullName>
    </submittedName>
</protein>
<reference evidence="2 3" key="1">
    <citation type="submission" date="2019-04" db="EMBL/GenBank/DDBJ databases">
        <authorList>
            <person name="Jiang L."/>
        </authorList>
    </citation>
    <scope>NUCLEOTIDE SEQUENCE [LARGE SCALE GENOMIC DNA]</scope>
    <source>
        <strain evidence="2 3">YIM 131853</strain>
    </source>
</reference>
<feature type="transmembrane region" description="Helical" evidence="1">
    <location>
        <begin position="47"/>
        <end position="71"/>
    </location>
</feature>
<feature type="transmembrane region" description="Helical" evidence="1">
    <location>
        <begin position="78"/>
        <end position="97"/>
    </location>
</feature>
<dbReference type="RefSeq" id="WP_136426941.1">
    <property type="nucleotide sequence ID" value="NZ_SSSM01000003.1"/>
</dbReference>